<evidence type="ECO:0008006" key="3">
    <source>
        <dbReference type="Google" id="ProtNLM"/>
    </source>
</evidence>
<name>A0AAV4HTJ7_9GAST</name>
<reference evidence="1 2" key="1">
    <citation type="journal article" date="2021" name="Elife">
        <title>Chloroplast acquisition without the gene transfer in kleptoplastic sea slugs, Plakobranchus ocellatus.</title>
        <authorList>
            <person name="Maeda T."/>
            <person name="Takahashi S."/>
            <person name="Yoshida T."/>
            <person name="Shimamura S."/>
            <person name="Takaki Y."/>
            <person name="Nagai Y."/>
            <person name="Toyoda A."/>
            <person name="Suzuki Y."/>
            <person name="Arimoto A."/>
            <person name="Ishii H."/>
            <person name="Satoh N."/>
            <person name="Nishiyama T."/>
            <person name="Hasebe M."/>
            <person name="Maruyama T."/>
            <person name="Minagawa J."/>
            <person name="Obokata J."/>
            <person name="Shigenobu S."/>
        </authorList>
    </citation>
    <scope>NUCLEOTIDE SEQUENCE [LARGE SCALE GENOMIC DNA]</scope>
</reference>
<dbReference type="AlphaFoldDB" id="A0AAV4HTJ7"/>
<keyword evidence="2" id="KW-1185">Reference proteome</keyword>
<dbReference type="PANTHER" id="PTHR47510">
    <property type="entry name" value="REVERSE TRANSCRIPTASE DOMAIN-CONTAINING PROTEIN"/>
    <property type="match status" value="1"/>
</dbReference>
<sequence>MGKEANCNIIIGRTSAMICALIFNSKLISSVKRCGWRGARRGEESHVASVVDGCARPYYLPREFSHVYVTNVYIPPDADTKQATESLANHIHDVESTAPDALKLVTGDFNNCDVSKCLVGYQQQVTCPTRKDRTLDLFYCNLKHAYTCKQLPKLGRSDHNMVSLVQCEPPIKNTVMAWSKDTWDTLLDAFERTDWSVFNNTAQNVNEVAETVCSYIKFCVDNTIVPKKTIKLFPNNKPWVTKHIKHILNKKKEAFRNNKTDDLKRIQKEVKHAIKKGKRDYKTKIEGFFRDSNMKKVWQGMKLMSGCKAKGSSGVEGDVLYANELNKFYARFDCFDFSKEREDMLCVLKQRMNGESRIVELNDKEVCDVLQKIRPGKAAGPDLILPSVLKFCASELCQVFASVFNRSLNKCVVPMVWKAACIVPVPKKTSVTCMNDLRPVALTSCIMKVFEKCMLVHINNSVSTFLDPYQFAYRAKRGVDDAITHVLHNVYTHLDKVGTSVGLMFYDFSSHP</sequence>
<evidence type="ECO:0000313" key="1">
    <source>
        <dbReference type="EMBL" id="GFS00713.1"/>
    </source>
</evidence>
<gene>
    <name evidence="1" type="ORF">ElyMa_006405700</name>
</gene>
<accession>A0AAV4HTJ7</accession>
<dbReference type="EMBL" id="BMAT01012857">
    <property type="protein sequence ID" value="GFS00713.1"/>
    <property type="molecule type" value="Genomic_DNA"/>
</dbReference>
<dbReference type="SUPFAM" id="SSF56219">
    <property type="entry name" value="DNase I-like"/>
    <property type="match status" value="1"/>
</dbReference>
<dbReference type="Gene3D" id="3.60.10.10">
    <property type="entry name" value="Endonuclease/exonuclease/phosphatase"/>
    <property type="match status" value="1"/>
</dbReference>
<dbReference type="Proteomes" id="UP000762676">
    <property type="component" value="Unassembled WGS sequence"/>
</dbReference>
<organism evidence="1 2">
    <name type="scientific">Elysia marginata</name>
    <dbReference type="NCBI Taxonomy" id="1093978"/>
    <lineage>
        <taxon>Eukaryota</taxon>
        <taxon>Metazoa</taxon>
        <taxon>Spiralia</taxon>
        <taxon>Lophotrochozoa</taxon>
        <taxon>Mollusca</taxon>
        <taxon>Gastropoda</taxon>
        <taxon>Heterobranchia</taxon>
        <taxon>Euthyneura</taxon>
        <taxon>Panpulmonata</taxon>
        <taxon>Sacoglossa</taxon>
        <taxon>Placobranchoidea</taxon>
        <taxon>Plakobranchidae</taxon>
        <taxon>Elysia</taxon>
    </lineage>
</organism>
<evidence type="ECO:0000313" key="2">
    <source>
        <dbReference type="Proteomes" id="UP000762676"/>
    </source>
</evidence>
<dbReference type="InterPro" id="IPR036691">
    <property type="entry name" value="Endo/exonu/phosph_ase_sf"/>
</dbReference>
<proteinExistence type="predicted"/>
<comment type="caution">
    <text evidence="1">The sequence shown here is derived from an EMBL/GenBank/DDBJ whole genome shotgun (WGS) entry which is preliminary data.</text>
</comment>
<dbReference type="PANTHER" id="PTHR47510:SF3">
    <property type="entry name" value="ENDO_EXONUCLEASE_PHOSPHATASE DOMAIN-CONTAINING PROTEIN"/>
    <property type="match status" value="1"/>
</dbReference>
<protein>
    <recommendedName>
        <fullName evidence="3">Reverse transcriptase domain-containing protein</fullName>
    </recommendedName>
</protein>